<feature type="transmembrane region" description="Helical" evidence="9">
    <location>
        <begin position="180"/>
        <end position="199"/>
    </location>
</feature>
<evidence type="ECO:0000256" key="2">
    <source>
        <dbReference type="ARBA" id="ARBA00008537"/>
    </source>
</evidence>
<feature type="transmembrane region" description="Helical" evidence="9">
    <location>
        <begin position="26"/>
        <end position="46"/>
    </location>
</feature>
<dbReference type="PROSITE" id="PS50850">
    <property type="entry name" value="MFS"/>
    <property type="match status" value="1"/>
</dbReference>
<dbReference type="InterPro" id="IPR004638">
    <property type="entry name" value="EmrB-like"/>
</dbReference>
<dbReference type="SUPFAM" id="SSF103473">
    <property type="entry name" value="MFS general substrate transporter"/>
    <property type="match status" value="1"/>
</dbReference>
<dbReference type="NCBIfam" id="TIGR00711">
    <property type="entry name" value="efflux_EmrB"/>
    <property type="match status" value="1"/>
</dbReference>
<dbReference type="PANTHER" id="PTHR42718:SF9">
    <property type="entry name" value="MAJOR FACILITATOR SUPERFAMILY MULTIDRUG TRANSPORTER MFSC"/>
    <property type="match status" value="1"/>
</dbReference>
<dbReference type="PANTHER" id="PTHR42718">
    <property type="entry name" value="MAJOR FACILITATOR SUPERFAMILY MULTIDRUG TRANSPORTER MFSC"/>
    <property type="match status" value="1"/>
</dbReference>
<gene>
    <name evidence="11" type="ORF">SAMN05421720_105194</name>
</gene>
<dbReference type="InterPro" id="IPR036259">
    <property type="entry name" value="MFS_trans_sf"/>
</dbReference>
<feature type="transmembrane region" description="Helical" evidence="9">
    <location>
        <begin position="351"/>
        <end position="370"/>
    </location>
</feature>
<evidence type="ECO:0000313" key="11">
    <source>
        <dbReference type="EMBL" id="SDE31095.1"/>
    </source>
</evidence>
<evidence type="ECO:0000256" key="3">
    <source>
        <dbReference type="ARBA" id="ARBA00022448"/>
    </source>
</evidence>
<feature type="domain" description="Major facilitator superfamily (MFS) profile" evidence="10">
    <location>
        <begin position="28"/>
        <end position="524"/>
    </location>
</feature>
<evidence type="ECO:0000256" key="9">
    <source>
        <dbReference type="SAM" id="Phobius"/>
    </source>
</evidence>
<dbReference type="InterPro" id="IPR011701">
    <property type="entry name" value="MFS"/>
</dbReference>
<dbReference type="STRING" id="69960.SAMN05421720_105194"/>
<proteinExistence type="inferred from homology"/>
<feature type="transmembrane region" description="Helical" evidence="9">
    <location>
        <begin position="119"/>
        <end position="141"/>
    </location>
</feature>
<dbReference type="CDD" id="cd17503">
    <property type="entry name" value="MFS_LmrB_MDR_like"/>
    <property type="match status" value="1"/>
</dbReference>
<keyword evidence="3" id="KW-0813">Transport</keyword>
<evidence type="ECO:0000256" key="4">
    <source>
        <dbReference type="ARBA" id="ARBA00022475"/>
    </source>
</evidence>
<keyword evidence="5 9" id="KW-0812">Transmembrane</keyword>
<keyword evidence="7 9" id="KW-0472">Membrane</keyword>
<feature type="transmembrane region" description="Helical" evidence="9">
    <location>
        <begin position="284"/>
        <end position="308"/>
    </location>
</feature>
<protein>
    <submittedName>
        <fullName evidence="11">MFS transporter, DHA2 family, multidrug resistance protein</fullName>
    </submittedName>
</protein>
<keyword evidence="4" id="KW-1003">Cell membrane</keyword>
<feature type="region of interest" description="Disordered" evidence="8">
    <location>
        <begin position="1"/>
        <end position="20"/>
    </location>
</feature>
<comment type="subcellular location">
    <subcellularLocation>
        <location evidence="1">Cell membrane</location>
        <topology evidence="1">Multi-pass membrane protein</topology>
    </subcellularLocation>
</comment>
<dbReference type="Proteomes" id="UP000199412">
    <property type="component" value="Unassembled WGS sequence"/>
</dbReference>
<dbReference type="Pfam" id="PF07690">
    <property type="entry name" value="MFS_1"/>
    <property type="match status" value="1"/>
</dbReference>
<dbReference type="GO" id="GO:0022857">
    <property type="term" value="F:transmembrane transporter activity"/>
    <property type="evidence" value="ECO:0007669"/>
    <property type="project" value="InterPro"/>
</dbReference>
<dbReference type="GO" id="GO:0005886">
    <property type="term" value="C:plasma membrane"/>
    <property type="evidence" value="ECO:0007669"/>
    <property type="project" value="UniProtKB-SubCell"/>
</dbReference>
<evidence type="ECO:0000256" key="5">
    <source>
        <dbReference type="ARBA" id="ARBA00022692"/>
    </source>
</evidence>
<feature type="transmembrane region" description="Helical" evidence="9">
    <location>
        <begin position="93"/>
        <end position="113"/>
    </location>
</feature>
<evidence type="ECO:0000313" key="12">
    <source>
        <dbReference type="Proteomes" id="UP000199412"/>
    </source>
</evidence>
<dbReference type="Gene3D" id="1.20.1720.10">
    <property type="entry name" value="Multidrug resistance protein D"/>
    <property type="match status" value="1"/>
</dbReference>
<dbReference type="RefSeq" id="WP_245699150.1">
    <property type="nucleotide sequence ID" value="NZ_FNAP01000005.1"/>
</dbReference>
<feature type="transmembrane region" description="Helical" evidence="9">
    <location>
        <begin position="153"/>
        <end position="174"/>
    </location>
</feature>
<evidence type="ECO:0000256" key="8">
    <source>
        <dbReference type="SAM" id="MobiDB-lite"/>
    </source>
</evidence>
<dbReference type="AlphaFoldDB" id="A0A1G7BY18"/>
<feature type="transmembrane region" description="Helical" evidence="9">
    <location>
        <begin position="66"/>
        <end position="86"/>
    </location>
</feature>
<keyword evidence="6 9" id="KW-1133">Transmembrane helix</keyword>
<dbReference type="Gene3D" id="1.20.1250.20">
    <property type="entry name" value="MFS general substrate transporter like domains"/>
    <property type="match status" value="1"/>
</dbReference>
<reference evidence="11 12" key="1">
    <citation type="submission" date="2016-10" db="EMBL/GenBank/DDBJ databases">
        <authorList>
            <person name="de Groot N.N."/>
        </authorList>
    </citation>
    <scope>NUCLEOTIDE SEQUENCE [LARGE SCALE GENOMIC DNA]</scope>
    <source>
        <strain evidence="11 12">ATCC 700224</strain>
    </source>
</reference>
<feature type="transmembrane region" description="Helical" evidence="9">
    <location>
        <begin position="242"/>
        <end position="264"/>
    </location>
</feature>
<dbReference type="EMBL" id="FNAP01000005">
    <property type="protein sequence ID" value="SDE31095.1"/>
    <property type="molecule type" value="Genomic_DNA"/>
</dbReference>
<name>A0A1G7BY18_9PROT</name>
<accession>A0A1G7BY18</accession>
<dbReference type="InterPro" id="IPR020846">
    <property type="entry name" value="MFS_dom"/>
</dbReference>
<evidence type="ECO:0000256" key="6">
    <source>
        <dbReference type="ARBA" id="ARBA00022989"/>
    </source>
</evidence>
<feature type="transmembrane region" description="Helical" evidence="9">
    <location>
        <begin position="382"/>
        <end position="400"/>
    </location>
</feature>
<evidence type="ECO:0000259" key="10">
    <source>
        <dbReference type="PROSITE" id="PS50850"/>
    </source>
</evidence>
<comment type="similarity">
    <text evidence="2">Belongs to the major facilitator superfamily. EmrB family.</text>
</comment>
<feature type="transmembrane region" description="Helical" evidence="9">
    <location>
        <begin position="211"/>
        <end position="230"/>
    </location>
</feature>
<evidence type="ECO:0000256" key="1">
    <source>
        <dbReference type="ARBA" id="ARBA00004651"/>
    </source>
</evidence>
<evidence type="ECO:0000256" key="7">
    <source>
        <dbReference type="ARBA" id="ARBA00023136"/>
    </source>
</evidence>
<keyword evidence="12" id="KW-1185">Reference proteome</keyword>
<sequence length="531" mass="57175">MTDAANAGEPTPPGGPGTDFRPRGGLVGFFVMVLGMFMAILDIQIVASSLPEIQAGVSASLEEVTWVQTAYLVAEVVMIPLSGWLAQVFSSRWLFAASAAGFTVTSVACAFSWDITSLIVFRAAQGFIGGGMIPTVFAAIYKLLPLRRRMLGTVIVGLTATVAPAAGPTIGGWITENFSWHWLFLANVVPGLFVTIAVPTLADMDRPNLKLLGHIDLIGIALVAGFLGSLEYVLDEGPREDWFANDTILTFAIVSAVSGVLLIWRERVAEHPVIDLRVFANRNFALGCVLVFIVGMCLYGQTFILPQILSQVRGYNSMQIGHVMFVTGAAMFCTAPIAGRISHALDPRMPLFLGFFLVATGLWLNAQMTVEVGFDQLLAPQIVRGVGLMMCIVPITSTALGTMDHELVSIGSGLFNVFRNMGGAVALSTINTQWDARYDLHYWRLAESMPAGRPETEAFIQGVQDRMAQFWPQLGNTDLASYAATARTVAQQANIMAWNDIFFMLSVAFVIFAPLILLQAKPSGGDGGGGH</sequence>
<organism evidence="11 12">
    <name type="scientific">Rhodospira trueperi</name>
    <dbReference type="NCBI Taxonomy" id="69960"/>
    <lineage>
        <taxon>Bacteria</taxon>
        <taxon>Pseudomonadati</taxon>
        <taxon>Pseudomonadota</taxon>
        <taxon>Alphaproteobacteria</taxon>
        <taxon>Rhodospirillales</taxon>
        <taxon>Rhodospirillaceae</taxon>
        <taxon>Rhodospira</taxon>
    </lineage>
</organism>
<feature type="transmembrane region" description="Helical" evidence="9">
    <location>
        <begin position="320"/>
        <end position="339"/>
    </location>
</feature>
<feature type="transmembrane region" description="Helical" evidence="9">
    <location>
        <begin position="501"/>
        <end position="520"/>
    </location>
</feature>